<dbReference type="AlphaFoldDB" id="A0A3A1R4P4"/>
<dbReference type="NCBIfam" id="TIGR02904">
    <property type="entry name" value="spore_ysxE"/>
    <property type="match status" value="1"/>
</dbReference>
<dbReference type="InterPro" id="IPR047175">
    <property type="entry name" value="CotS-like"/>
</dbReference>
<comment type="caution">
    <text evidence="1">The sequence shown here is derived from an EMBL/GenBank/DDBJ whole genome shotgun (WGS) entry which is preliminary data.</text>
</comment>
<dbReference type="InterPro" id="IPR011009">
    <property type="entry name" value="Kinase-like_dom_sf"/>
</dbReference>
<dbReference type="InterPro" id="IPR014253">
    <property type="entry name" value="Spore_coat_YsxE"/>
</dbReference>
<dbReference type="PANTHER" id="PTHR39179">
    <property type="entry name" value="SPORE COAT PROTEIN I"/>
    <property type="match status" value="1"/>
</dbReference>
<keyword evidence="1" id="KW-0946">Virion</keyword>
<reference evidence="1 2" key="1">
    <citation type="submission" date="2018-09" db="EMBL/GenBank/DDBJ databases">
        <title>Bacillus saliacetes sp. nov., isolated from Thai shrimp paste (Ka-pi).</title>
        <authorList>
            <person name="Daroonpunt R."/>
            <person name="Tanasupawat S."/>
            <person name="Yiamsombut S."/>
        </authorList>
    </citation>
    <scope>NUCLEOTIDE SEQUENCE [LARGE SCALE GENOMIC DNA]</scope>
    <source>
        <strain evidence="1 2">SKP7-4</strain>
    </source>
</reference>
<dbReference type="SUPFAM" id="SSF56112">
    <property type="entry name" value="Protein kinase-like (PK-like)"/>
    <property type="match status" value="1"/>
</dbReference>
<dbReference type="EMBL" id="QXIR01000003">
    <property type="protein sequence ID" value="RIW37715.1"/>
    <property type="molecule type" value="Genomic_DNA"/>
</dbReference>
<dbReference type="Gene3D" id="3.90.1200.10">
    <property type="match status" value="1"/>
</dbReference>
<proteinExistence type="predicted"/>
<keyword evidence="2" id="KW-1185">Reference proteome</keyword>
<dbReference type="Proteomes" id="UP000265801">
    <property type="component" value="Unassembled WGS sequence"/>
</dbReference>
<sequence>MANDQALKEVLKPYGVQPHFVEDFGKIQKVYTEKGTLAVKKIPAGTGVDFVRNVQHLFQSGYHRIVPIYPTLDGRYAVWQENDLYYVMPWLANEVKENHFERHQTLFRELARLHTLSSKDQKIGKEEREEHYETLNSRWEKEQNFLEEYIELCEKEWYMSPFQLTYCMYYADASQALRFARKKFDSWYEETKDSEKVRSVVVHGIISPEHFLYDDRGSGYFANFENTRIASPIHDILPFLSRTLKTYPKAYDECFDWLMTYCSHFSFRNEEKLLFLSYLAYPSGLISIVKKYHETPKEKRNEIKFLRKLQHHYWLLKNTEYIVMKWEEWEQRKKEAQQKAQEGASSS</sequence>
<dbReference type="RefSeq" id="WP_119545595.1">
    <property type="nucleotide sequence ID" value="NZ_QXIR01000003.1"/>
</dbReference>
<dbReference type="Gene3D" id="3.30.200.20">
    <property type="entry name" value="Phosphorylase Kinase, domain 1"/>
    <property type="match status" value="1"/>
</dbReference>
<protein>
    <submittedName>
        <fullName evidence="1">Spore coat protein YsxE</fullName>
    </submittedName>
</protein>
<accession>A0A3A1R4P4</accession>
<dbReference type="GO" id="GO:0042601">
    <property type="term" value="C:endospore-forming forespore"/>
    <property type="evidence" value="ECO:0007669"/>
    <property type="project" value="TreeGrafter"/>
</dbReference>
<gene>
    <name evidence="1" type="primary">ysxE</name>
    <name evidence="1" type="ORF">D3H55_03870</name>
</gene>
<organism evidence="1 2">
    <name type="scientific">Bacillus salacetis</name>
    <dbReference type="NCBI Taxonomy" id="2315464"/>
    <lineage>
        <taxon>Bacteria</taxon>
        <taxon>Bacillati</taxon>
        <taxon>Bacillota</taxon>
        <taxon>Bacilli</taxon>
        <taxon>Bacillales</taxon>
        <taxon>Bacillaceae</taxon>
        <taxon>Bacillus</taxon>
    </lineage>
</organism>
<keyword evidence="1" id="KW-0167">Capsid protein</keyword>
<evidence type="ECO:0000313" key="2">
    <source>
        <dbReference type="Proteomes" id="UP000265801"/>
    </source>
</evidence>
<dbReference type="OrthoDB" id="2379727at2"/>
<name>A0A3A1R4P4_9BACI</name>
<evidence type="ECO:0000313" key="1">
    <source>
        <dbReference type="EMBL" id="RIW37715.1"/>
    </source>
</evidence>
<dbReference type="PANTHER" id="PTHR39179:SF3">
    <property type="entry name" value="COTS-RELATED PROTEIN"/>
    <property type="match status" value="1"/>
</dbReference>